<protein>
    <recommendedName>
        <fullName evidence="3">Integrase catalytic domain-containing protein</fullName>
    </recommendedName>
</protein>
<dbReference type="SUPFAM" id="SSF53098">
    <property type="entry name" value="Ribonuclease H-like"/>
    <property type="match status" value="1"/>
</dbReference>
<dbReference type="PANTHER" id="PTHR47266">
    <property type="entry name" value="ENDONUCLEASE-RELATED"/>
    <property type="match status" value="1"/>
</dbReference>
<sequence>MDTVGPFPTAATQKKFLLVATDYFSKWVEAEAYASIKDKDVKRFLRGTSHQKNLYSQPRYPQSNGQAEVTNKTLLRNTPFDLTYGTDAVIPTEVGMPTARTAVQGQRNEDDELAKYLDRVDEAREAASIRMTVYQQKVAAYYNRKANWEGPYVVSKPSENWSRPPCDAWHSSLHPGGNSSSPTFHPDISAQFYPTDIPSGYLSRKSYPKFFSADIPPGYLTSGSGDVPPSLDISHPSAVDVPLSSGTLQSVPVARWERKTIQLHQTDMSESFSDA</sequence>
<evidence type="ECO:0000313" key="2">
    <source>
        <dbReference type="Proteomes" id="UP000288805"/>
    </source>
</evidence>
<dbReference type="Proteomes" id="UP000288805">
    <property type="component" value="Unassembled WGS sequence"/>
</dbReference>
<accession>A0A438D8A6</accession>
<gene>
    <name evidence="1" type="ORF">CK203_103249</name>
</gene>
<comment type="caution">
    <text evidence="1">The sequence shown here is derived from an EMBL/GenBank/DDBJ whole genome shotgun (WGS) entry which is preliminary data.</text>
</comment>
<dbReference type="Gene3D" id="3.30.420.10">
    <property type="entry name" value="Ribonuclease H-like superfamily/Ribonuclease H"/>
    <property type="match status" value="1"/>
</dbReference>
<dbReference type="InterPro" id="IPR036397">
    <property type="entry name" value="RNaseH_sf"/>
</dbReference>
<dbReference type="AlphaFoldDB" id="A0A438D8A6"/>
<name>A0A438D8A6_VITVI</name>
<proteinExistence type="predicted"/>
<organism evidence="1 2">
    <name type="scientific">Vitis vinifera</name>
    <name type="common">Grape</name>
    <dbReference type="NCBI Taxonomy" id="29760"/>
    <lineage>
        <taxon>Eukaryota</taxon>
        <taxon>Viridiplantae</taxon>
        <taxon>Streptophyta</taxon>
        <taxon>Embryophyta</taxon>
        <taxon>Tracheophyta</taxon>
        <taxon>Spermatophyta</taxon>
        <taxon>Magnoliopsida</taxon>
        <taxon>eudicotyledons</taxon>
        <taxon>Gunneridae</taxon>
        <taxon>Pentapetalae</taxon>
        <taxon>rosids</taxon>
        <taxon>Vitales</taxon>
        <taxon>Vitaceae</taxon>
        <taxon>Viteae</taxon>
        <taxon>Vitis</taxon>
    </lineage>
</organism>
<reference evidence="1 2" key="1">
    <citation type="journal article" date="2018" name="PLoS Genet.">
        <title>Population sequencing reveals clonal diversity and ancestral inbreeding in the grapevine cultivar Chardonnay.</title>
        <authorList>
            <person name="Roach M.J."/>
            <person name="Johnson D.L."/>
            <person name="Bohlmann J."/>
            <person name="van Vuuren H.J."/>
            <person name="Jones S.J."/>
            <person name="Pretorius I.S."/>
            <person name="Schmidt S.A."/>
            <person name="Borneman A.R."/>
        </authorList>
    </citation>
    <scope>NUCLEOTIDE SEQUENCE [LARGE SCALE GENOMIC DNA]</scope>
    <source>
        <strain evidence="2">cv. Chardonnay</strain>
        <tissue evidence="1">Leaf</tissue>
    </source>
</reference>
<dbReference type="GO" id="GO:0003676">
    <property type="term" value="F:nucleic acid binding"/>
    <property type="evidence" value="ECO:0007669"/>
    <property type="project" value="InterPro"/>
</dbReference>
<dbReference type="InterPro" id="IPR012337">
    <property type="entry name" value="RNaseH-like_sf"/>
</dbReference>
<evidence type="ECO:0008006" key="3">
    <source>
        <dbReference type="Google" id="ProtNLM"/>
    </source>
</evidence>
<dbReference type="EMBL" id="QGNW01001745">
    <property type="protein sequence ID" value="RVW31684.1"/>
    <property type="molecule type" value="Genomic_DNA"/>
</dbReference>
<dbReference type="InterPro" id="IPR052160">
    <property type="entry name" value="Gypsy_RT_Integrase-like"/>
</dbReference>
<evidence type="ECO:0000313" key="1">
    <source>
        <dbReference type="EMBL" id="RVW31684.1"/>
    </source>
</evidence>